<feature type="transmembrane region" description="Helical" evidence="1">
    <location>
        <begin position="12"/>
        <end position="40"/>
    </location>
</feature>
<evidence type="ECO:0008006" key="3">
    <source>
        <dbReference type="Google" id="ProtNLM"/>
    </source>
</evidence>
<dbReference type="HOGENOM" id="CLU_1864276_0_0_12"/>
<organism evidence="2">
    <name type="scientific">Treponema denticola H-22</name>
    <dbReference type="NCBI Taxonomy" id="999432"/>
    <lineage>
        <taxon>Bacteria</taxon>
        <taxon>Pseudomonadati</taxon>
        <taxon>Spirochaetota</taxon>
        <taxon>Spirochaetia</taxon>
        <taxon>Spirochaetales</taxon>
        <taxon>Treponemataceae</taxon>
        <taxon>Treponema</taxon>
    </lineage>
</organism>
<dbReference type="EMBL" id="AGDV01000004">
    <property type="protein sequence ID" value="EMB35369.1"/>
    <property type="molecule type" value="Genomic_DNA"/>
</dbReference>
<feature type="transmembrane region" description="Helical" evidence="1">
    <location>
        <begin position="107"/>
        <end position="127"/>
    </location>
</feature>
<keyword evidence="1" id="KW-0472">Membrane</keyword>
<dbReference type="PATRIC" id="fig|999432.5.peg.526"/>
<feature type="transmembrane region" description="Helical" evidence="1">
    <location>
        <begin position="46"/>
        <end position="66"/>
    </location>
</feature>
<dbReference type="AlphaFoldDB" id="A0A0E2E6X2"/>
<name>A0A0E2E6X2_TREDN</name>
<evidence type="ECO:0000313" key="2">
    <source>
        <dbReference type="EMBL" id="EMB35369.1"/>
    </source>
</evidence>
<proteinExistence type="predicted"/>
<reference evidence="2" key="1">
    <citation type="submission" date="2012-01" db="EMBL/GenBank/DDBJ databases">
        <title>The Genome Sequence of Treponema denticola H-22.</title>
        <authorList>
            <consortium name="The Broad Institute Genome Sequencing Platform"/>
            <person name="Earl A."/>
            <person name="Ward D."/>
            <person name="Feldgarden M."/>
            <person name="Gevers D."/>
            <person name="Blanton J.M."/>
            <person name="Fenno C.J."/>
            <person name="Baranova O.V."/>
            <person name="Mathney J."/>
            <person name="Dewhirst F.E."/>
            <person name="Izard J."/>
            <person name="Young S.K."/>
            <person name="Zeng Q."/>
            <person name="Gargeya S."/>
            <person name="Fitzgerald M."/>
            <person name="Haas B."/>
            <person name="Abouelleil A."/>
            <person name="Alvarado L."/>
            <person name="Arachchi H.M."/>
            <person name="Berlin A."/>
            <person name="Chapman S.B."/>
            <person name="Gearin G."/>
            <person name="Goldberg J."/>
            <person name="Griggs A."/>
            <person name="Gujja S."/>
            <person name="Hansen M."/>
            <person name="Heiman D."/>
            <person name="Howarth C."/>
            <person name="Larimer J."/>
            <person name="Lui A."/>
            <person name="MacDonald P.J.P."/>
            <person name="McCowen C."/>
            <person name="Montmayeur A."/>
            <person name="Murphy C."/>
            <person name="Neiman D."/>
            <person name="Pearson M."/>
            <person name="Priest M."/>
            <person name="Roberts A."/>
            <person name="Saif S."/>
            <person name="Shea T."/>
            <person name="Sisk P."/>
            <person name="Stolte C."/>
            <person name="Sykes S."/>
            <person name="Wortman J."/>
            <person name="Nusbaum C."/>
            <person name="Birren B."/>
        </authorList>
    </citation>
    <scope>NUCLEOTIDE SEQUENCE [LARGE SCALE GENOMIC DNA]</scope>
    <source>
        <strain evidence="2">H-22</strain>
    </source>
</reference>
<evidence type="ECO:0000256" key="1">
    <source>
        <dbReference type="SAM" id="Phobius"/>
    </source>
</evidence>
<dbReference type="RefSeq" id="WP_002670896.1">
    <property type="nucleotide sequence ID" value="NZ_CM001795.1"/>
</dbReference>
<comment type="caution">
    <text evidence="2">The sequence shown here is derived from an EMBL/GenBank/DDBJ whole genome shotgun (WGS) entry which is preliminary data.</text>
</comment>
<accession>A0A0E2E6X2</accession>
<keyword evidence="1" id="KW-0812">Transmembrane</keyword>
<protein>
    <recommendedName>
        <fullName evidence="3">ATP synthase I</fullName>
    </recommendedName>
</protein>
<feature type="transmembrane region" description="Helical" evidence="1">
    <location>
        <begin position="78"/>
        <end position="101"/>
    </location>
</feature>
<sequence length="138" mass="14822">MSFGKIIKGYGSVFFGLLTFSAIAGVCVLAGIAVAYPLWLLAATNVSLYTIISISIFVCGILYLLVKKAVKAYKKSPRGLIISILKKITVIGGLILCIKLVLTFNKIPALVVLILIFVIYGFLAFGIDQSKNNGNEGF</sequence>
<dbReference type="Proteomes" id="UP000011705">
    <property type="component" value="Chromosome"/>
</dbReference>
<keyword evidence="1" id="KW-1133">Transmembrane helix</keyword>
<dbReference type="GeneID" id="2739195"/>
<gene>
    <name evidence="2" type="ORF">HMPREF9726_00510</name>
</gene>